<accession>A0A0P9DH34</accession>
<keyword evidence="3" id="KW-1185">Reference proteome</keyword>
<keyword evidence="2" id="KW-0808">Transferase</keyword>
<comment type="caution">
    <text evidence="2">The sequence shown here is derived from an EMBL/GenBank/DDBJ whole genome shotgun (WGS) entry which is preliminary data.</text>
</comment>
<dbReference type="Gene3D" id="3.40.50.2000">
    <property type="entry name" value="Glycogen Phosphorylase B"/>
    <property type="match status" value="2"/>
</dbReference>
<dbReference type="Proteomes" id="UP000050509">
    <property type="component" value="Unassembled WGS sequence"/>
</dbReference>
<dbReference type="GO" id="GO:0016757">
    <property type="term" value="F:glycosyltransferase activity"/>
    <property type="evidence" value="ECO:0007669"/>
    <property type="project" value="TreeGrafter"/>
</dbReference>
<reference evidence="2 3" key="1">
    <citation type="submission" date="2015-09" db="EMBL/GenBank/DDBJ databases">
        <title>Draft genome sequence of Kouleothrix aurantiaca JCM 19913.</title>
        <authorList>
            <person name="Hemp J."/>
        </authorList>
    </citation>
    <scope>NUCLEOTIDE SEQUENCE [LARGE SCALE GENOMIC DNA]</scope>
    <source>
        <strain evidence="2 3">COM-B</strain>
    </source>
</reference>
<evidence type="ECO:0000313" key="2">
    <source>
        <dbReference type="EMBL" id="KPV52696.1"/>
    </source>
</evidence>
<gene>
    <name evidence="2" type="ORF">SE17_13930</name>
</gene>
<dbReference type="PATRIC" id="fig|186479.3.peg.8418"/>
<evidence type="ECO:0000313" key="3">
    <source>
        <dbReference type="Proteomes" id="UP000050509"/>
    </source>
</evidence>
<dbReference type="SUPFAM" id="SSF53756">
    <property type="entry name" value="UDP-Glycosyltransferase/glycogen phosphorylase"/>
    <property type="match status" value="1"/>
</dbReference>
<dbReference type="EMBL" id="LJCR01000458">
    <property type="protein sequence ID" value="KPV52696.1"/>
    <property type="molecule type" value="Genomic_DNA"/>
</dbReference>
<dbReference type="PANTHER" id="PTHR45947:SF3">
    <property type="entry name" value="SULFOQUINOVOSYL TRANSFERASE SQD2"/>
    <property type="match status" value="1"/>
</dbReference>
<proteinExistence type="predicted"/>
<organism evidence="2 3">
    <name type="scientific">Kouleothrix aurantiaca</name>
    <dbReference type="NCBI Taxonomy" id="186479"/>
    <lineage>
        <taxon>Bacteria</taxon>
        <taxon>Bacillati</taxon>
        <taxon>Chloroflexota</taxon>
        <taxon>Chloroflexia</taxon>
        <taxon>Chloroflexales</taxon>
        <taxon>Roseiflexineae</taxon>
        <taxon>Roseiflexaceae</taxon>
        <taxon>Kouleothrix</taxon>
    </lineage>
</organism>
<protein>
    <submittedName>
        <fullName evidence="2">Glycosyl transferase family 1</fullName>
    </submittedName>
</protein>
<feature type="region of interest" description="Disordered" evidence="1">
    <location>
        <begin position="401"/>
        <end position="425"/>
    </location>
</feature>
<dbReference type="Pfam" id="PF13692">
    <property type="entry name" value="Glyco_trans_1_4"/>
    <property type="match status" value="1"/>
</dbReference>
<dbReference type="PANTHER" id="PTHR45947">
    <property type="entry name" value="SULFOQUINOVOSYL TRANSFERASE SQD2"/>
    <property type="match status" value="1"/>
</dbReference>
<dbReference type="InterPro" id="IPR050194">
    <property type="entry name" value="Glycosyltransferase_grp1"/>
</dbReference>
<dbReference type="AlphaFoldDB" id="A0A0P9DH34"/>
<sequence length="425" mass="46090">MRVAFVSTYAPSTGTLNEYAHHFVKFLRQKPDVREVIVLGDELPDMPSATIVDTSPGLAPLRRIACWRFGGLSNAWRIMQAVRAEQPDVVLFNIQFATFGSGKVSASLGLLAPAMVRAAGFPCIVLLHNIMETVDLKQAGYSANPLSERIIRLAGAAITRMLLRANLVALTIPKYVEILESTYHAKNVLLAPHGTFEQAPPPPTFVSDGPLQIMTFGKFGTYKKVEILIEAFKLLQARYPGLELVIAGTDSPNAPGYLEGVRDANPELPGLRFTGYVSEQEVPQLFYDSSVVAFPYDSTTGSSGVLHQAGNYGRAVVMPNIGDLAEIIAEEGYVGEFFEPGDAASLAAAINRVLADPAHRQELGMRNYLAACGLPISDVVDWYLLHAQTLLQKPGVAPRGRAARPLAEANSNEALRPIPSHSRNQ</sequence>
<name>A0A0P9DH34_9CHLR</name>
<evidence type="ECO:0000256" key="1">
    <source>
        <dbReference type="SAM" id="MobiDB-lite"/>
    </source>
</evidence>